<organism evidence="10 11">
    <name type="scientific">Coprinopsis marcescibilis</name>
    <name type="common">Agaric fungus</name>
    <name type="synonym">Psathyrella marcescibilis</name>
    <dbReference type="NCBI Taxonomy" id="230819"/>
    <lineage>
        <taxon>Eukaryota</taxon>
        <taxon>Fungi</taxon>
        <taxon>Dikarya</taxon>
        <taxon>Basidiomycota</taxon>
        <taxon>Agaricomycotina</taxon>
        <taxon>Agaricomycetes</taxon>
        <taxon>Agaricomycetidae</taxon>
        <taxon>Agaricales</taxon>
        <taxon>Agaricineae</taxon>
        <taxon>Psathyrellaceae</taxon>
        <taxon>Coprinopsis</taxon>
    </lineage>
</organism>
<dbReference type="Proteomes" id="UP000307440">
    <property type="component" value="Unassembled WGS sequence"/>
</dbReference>
<feature type="compositionally biased region" description="Acidic residues" evidence="8">
    <location>
        <begin position="559"/>
        <end position="583"/>
    </location>
</feature>
<dbReference type="SUPFAM" id="SSF144232">
    <property type="entry name" value="HIT/MYND zinc finger-like"/>
    <property type="match status" value="1"/>
</dbReference>
<dbReference type="InterPro" id="IPR051639">
    <property type="entry name" value="BCD1"/>
</dbReference>
<evidence type="ECO:0000256" key="8">
    <source>
        <dbReference type="SAM" id="MobiDB-lite"/>
    </source>
</evidence>
<dbReference type="GO" id="GO:0000463">
    <property type="term" value="P:maturation of LSU-rRNA from tricistronic rRNA transcript (SSU-rRNA, 5.8S rRNA, LSU-rRNA)"/>
    <property type="evidence" value="ECO:0007669"/>
    <property type="project" value="TreeGrafter"/>
</dbReference>
<dbReference type="PANTHER" id="PTHR13483:SF3">
    <property type="entry name" value="BOX C_D SNORNA PROTEIN 1"/>
    <property type="match status" value="1"/>
</dbReference>
<keyword evidence="1" id="KW-0597">Phosphoprotein</keyword>
<keyword evidence="3 7" id="KW-0863">Zinc-finger</keyword>
<dbReference type="GO" id="GO:0005634">
    <property type="term" value="C:nucleus"/>
    <property type="evidence" value="ECO:0007669"/>
    <property type="project" value="TreeGrafter"/>
</dbReference>
<gene>
    <name evidence="10" type="ORF">FA15DRAFT_587163</name>
</gene>
<evidence type="ECO:0000259" key="9">
    <source>
        <dbReference type="PROSITE" id="PS51083"/>
    </source>
</evidence>
<dbReference type="STRING" id="230819.A0A5C3L2T2"/>
<comment type="function">
    <text evidence="5">Required for box C/D snoRNAs accumulation involved in snoRNA processing, snoRNA transport to the nucleolus and ribosome biogenesis.</text>
</comment>
<dbReference type="Gene3D" id="3.30.60.190">
    <property type="match status" value="1"/>
</dbReference>
<feature type="region of interest" description="Disordered" evidence="8">
    <location>
        <begin position="143"/>
        <end position="174"/>
    </location>
</feature>
<accession>A0A5C3L2T2</accession>
<evidence type="ECO:0000256" key="7">
    <source>
        <dbReference type="PROSITE-ProRule" id="PRU00453"/>
    </source>
</evidence>
<feature type="compositionally biased region" description="Basic and acidic residues" evidence="8">
    <location>
        <begin position="445"/>
        <end position="454"/>
    </location>
</feature>
<dbReference type="PANTHER" id="PTHR13483">
    <property type="entry name" value="BOX C_D SNORNA PROTEIN 1-RELATED"/>
    <property type="match status" value="1"/>
</dbReference>
<dbReference type="InterPro" id="IPR057721">
    <property type="entry name" value="BCD1_alpha/beta"/>
</dbReference>
<dbReference type="GO" id="GO:0008270">
    <property type="term" value="F:zinc ion binding"/>
    <property type="evidence" value="ECO:0007669"/>
    <property type="project" value="UniProtKB-UniRule"/>
</dbReference>
<dbReference type="EMBL" id="ML210168">
    <property type="protein sequence ID" value="TFK27018.1"/>
    <property type="molecule type" value="Genomic_DNA"/>
</dbReference>
<dbReference type="GO" id="GO:0000492">
    <property type="term" value="P:box C/D snoRNP assembly"/>
    <property type="evidence" value="ECO:0007669"/>
    <property type="project" value="TreeGrafter"/>
</dbReference>
<feature type="compositionally biased region" description="Basic and acidic residues" evidence="8">
    <location>
        <begin position="463"/>
        <end position="490"/>
    </location>
</feature>
<evidence type="ECO:0000313" key="10">
    <source>
        <dbReference type="EMBL" id="TFK27018.1"/>
    </source>
</evidence>
<evidence type="ECO:0000256" key="4">
    <source>
        <dbReference type="ARBA" id="ARBA00022833"/>
    </source>
</evidence>
<evidence type="ECO:0000256" key="6">
    <source>
        <dbReference type="ARBA" id="ARBA00049654"/>
    </source>
</evidence>
<keyword evidence="2" id="KW-0479">Metal-binding</keyword>
<evidence type="ECO:0000256" key="2">
    <source>
        <dbReference type="ARBA" id="ARBA00022723"/>
    </source>
</evidence>
<sequence>MVVPAEVNIASSSLSSQPNFPEGSSTATSPPDSKPPPPCSLCTQTTVPKPAKYTCPRCGAKSCSVACSKLHKQQTGCSGERDKVAYVPMKEYGWGTMMNDYAFLEDVGRKVGEVGREIVSGGFLHGGVGAGMGVGVNGGYNSRNGDGGRGGRGGMARGRGGVGGARGRPGPGRTKRDIFKMQMEVRDVDVDLLPLGMKRRSANQSGWDSRNQMALLTIEFKFHRPRDPLAPSSDVQEPPLVFLTHRNKTNTPLLKIIQALVKERIISASSSTKKGAQNEESSRSLEWLKSMVLPSAEDPEGYCPPRCVMKAPTDPSLILQSIKKQNSESDRQYATGLGKALAEKMVTLPATMKTLKNAQQKKIPTSLFNIPKVYYNLDLNVTLGEALRYTQFVEFPTIEVAEDGDEILASGVLVDPRKHREGGAEGRGLDVDEVVEPLPKRRKLDPKAGKERIKGLLGGYGSESDRDGSSHSQTEGEQHQEEEASKEKPKLLSLVADYAASDEDEQMDDATKVLDKSLPSGADGRGSQSDEEDEELDAAALLELVRQVKGEQWAVEQDRVDDDALDWEGSDADAEGESDDGDY</sequence>
<evidence type="ECO:0000313" key="11">
    <source>
        <dbReference type="Proteomes" id="UP000307440"/>
    </source>
</evidence>
<comment type="similarity">
    <text evidence="6">Belongs to the BCD1 family.</text>
</comment>
<evidence type="ECO:0000256" key="3">
    <source>
        <dbReference type="ARBA" id="ARBA00022771"/>
    </source>
</evidence>
<keyword evidence="4" id="KW-0862">Zinc</keyword>
<dbReference type="PROSITE" id="PS51083">
    <property type="entry name" value="ZF_HIT"/>
    <property type="match status" value="1"/>
</dbReference>
<keyword evidence="11" id="KW-1185">Reference proteome</keyword>
<evidence type="ECO:0000256" key="1">
    <source>
        <dbReference type="ARBA" id="ARBA00022553"/>
    </source>
</evidence>
<dbReference type="OrthoDB" id="272357at2759"/>
<feature type="compositionally biased region" description="Polar residues" evidence="8">
    <location>
        <begin position="9"/>
        <end position="23"/>
    </location>
</feature>
<dbReference type="GO" id="GO:0070761">
    <property type="term" value="C:pre-snoRNP complex"/>
    <property type="evidence" value="ECO:0007669"/>
    <property type="project" value="TreeGrafter"/>
</dbReference>
<dbReference type="AlphaFoldDB" id="A0A5C3L2T2"/>
<name>A0A5C3L2T2_COPMA</name>
<evidence type="ECO:0000256" key="5">
    <source>
        <dbReference type="ARBA" id="ARBA00049598"/>
    </source>
</evidence>
<dbReference type="GO" id="GO:0048254">
    <property type="term" value="P:snoRNA localization"/>
    <property type="evidence" value="ECO:0007669"/>
    <property type="project" value="TreeGrafter"/>
</dbReference>
<feature type="compositionally biased region" description="Gly residues" evidence="8">
    <location>
        <begin position="145"/>
        <end position="170"/>
    </location>
</feature>
<dbReference type="CDD" id="cd23023">
    <property type="entry name" value="zf-HIT_BCD1"/>
    <property type="match status" value="1"/>
</dbReference>
<feature type="region of interest" description="Disordered" evidence="8">
    <location>
        <begin position="1"/>
        <end position="39"/>
    </location>
</feature>
<feature type="region of interest" description="Disordered" evidence="8">
    <location>
        <begin position="555"/>
        <end position="583"/>
    </location>
</feature>
<dbReference type="InterPro" id="IPR007529">
    <property type="entry name" value="Znf_HIT"/>
</dbReference>
<feature type="region of interest" description="Disordered" evidence="8">
    <location>
        <begin position="440"/>
        <end position="535"/>
    </location>
</feature>
<protein>
    <recommendedName>
        <fullName evidence="9">HIT-type domain-containing protein</fullName>
    </recommendedName>
</protein>
<reference evidence="10 11" key="1">
    <citation type="journal article" date="2019" name="Nat. Ecol. Evol.">
        <title>Megaphylogeny resolves global patterns of mushroom evolution.</title>
        <authorList>
            <person name="Varga T."/>
            <person name="Krizsan K."/>
            <person name="Foldi C."/>
            <person name="Dima B."/>
            <person name="Sanchez-Garcia M."/>
            <person name="Sanchez-Ramirez S."/>
            <person name="Szollosi G.J."/>
            <person name="Szarkandi J.G."/>
            <person name="Papp V."/>
            <person name="Albert L."/>
            <person name="Andreopoulos W."/>
            <person name="Angelini C."/>
            <person name="Antonin V."/>
            <person name="Barry K.W."/>
            <person name="Bougher N.L."/>
            <person name="Buchanan P."/>
            <person name="Buyck B."/>
            <person name="Bense V."/>
            <person name="Catcheside P."/>
            <person name="Chovatia M."/>
            <person name="Cooper J."/>
            <person name="Damon W."/>
            <person name="Desjardin D."/>
            <person name="Finy P."/>
            <person name="Geml J."/>
            <person name="Haridas S."/>
            <person name="Hughes K."/>
            <person name="Justo A."/>
            <person name="Karasinski D."/>
            <person name="Kautmanova I."/>
            <person name="Kiss B."/>
            <person name="Kocsube S."/>
            <person name="Kotiranta H."/>
            <person name="LaButti K.M."/>
            <person name="Lechner B.E."/>
            <person name="Liimatainen K."/>
            <person name="Lipzen A."/>
            <person name="Lukacs Z."/>
            <person name="Mihaltcheva S."/>
            <person name="Morgado L.N."/>
            <person name="Niskanen T."/>
            <person name="Noordeloos M.E."/>
            <person name="Ohm R.A."/>
            <person name="Ortiz-Santana B."/>
            <person name="Ovrebo C."/>
            <person name="Racz N."/>
            <person name="Riley R."/>
            <person name="Savchenko A."/>
            <person name="Shiryaev A."/>
            <person name="Soop K."/>
            <person name="Spirin V."/>
            <person name="Szebenyi C."/>
            <person name="Tomsovsky M."/>
            <person name="Tulloss R.E."/>
            <person name="Uehling J."/>
            <person name="Grigoriev I.V."/>
            <person name="Vagvolgyi C."/>
            <person name="Papp T."/>
            <person name="Martin F.M."/>
            <person name="Miettinen O."/>
            <person name="Hibbett D.S."/>
            <person name="Nagy L.G."/>
        </authorList>
    </citation>
    <scope>NUCLEOTIDE SEQUENCE [LARGE SCALE GENOMIC DNA]</scope>
    <source>
        <strain evidence="10 11">CBS 121175</strain>
    </source>
</reference>
<dbReference type="Pfam" id="PF25790">
    <property type="entry name" value="BCD1"/>
    <property type="match status" value="1"/>
</dbReference>
<proteinExistence type="inferred from homology"/>
<feature type="domain" description="HIT-type" evidence="9">
    <location>
        <begin position="39"/>
        <end position="77"/>
    </location>
</feature>